<protein>
    <submittedName>
        <fullName evidence="7">DNA invertase Pin-like site-specific DNA recombinase</fullName>
    </submittedName>
</protein>
<name>A0A7Y9ZD08_9MICO</name>
<evidence type="ECO:0000256" key="5">
    <source>
        <dbReference type="PROSITE-ProRule" id="PRU10137"/>
    </source>
</evidence>
<evidence type="ECO:0000256" key="1">
    <source>
        <dbReference type="ARBA" id="ARBA00022908"/>
    </source>
</evidence>
<dbReference type="Pfam" id="PF00239">
    <property type="entry name" value="Resolvase"/>
    <property type="match status" value="1"/>
</dbReference>
<dbReference type="InterPro" id="IPR036162">
    <property type="entry name" value="Resolvase-like_N_sf"/>
</dbReference>
<dbReference type="InterPro" id="IPR050639">
    <property type="entry name" value="SSR_resolvase"/>
</dbReference>
<organism evidence="7 8">
    <name type="scientific">Demequina lutea</name>
    <dbReference type="NCBI Taxonomy" id="431489"/>
    <lineage>
        <taxon>Bacteria</taxon>
        <taxon>Bacillati</taxon>
        <taxon>Actinomycetota</taxon>
        <taxon>Actinomycetes</taxon>
        <taxon>Micrococcales</taxon>
        <taxon>Demequinaceae</taxon>
        <taxon>Demequina</taxon>
    </lineage>
</organism>
<reference evidence="7 8" key="1">
    <citation type="submission" date="2020-07" db="EMBL/GenBank/DDBJ databases">
        <title>Sequencing the genomes of 1000 actinobacteria strains.</title>
        <authorList>
            <person name="Klenk H.-P."/>
        </authorList>
    </citation>
    <scope>NUCLEOTIDE SEQUENCE [LARGE SCALE GENOMIC DNA]</scope>
    <source>
        <strain evidence="7 8">DSM 19970</strain>
    </source>
</reference>
<dbReference type="CDD" id="cd03768">
    <property type="entry name" value="SR_ResInv"/>
    <property type="match status" value="1"/>
</dbReference>
<dbReference type="Proteomes" id="UP000547973">
    <property type="component" value="Unassembled WGS sequence"/>
</dbReference>
<dbReference type="PANTHER" id="PTHR30461">
    <property type="entry name" value="DNA-INVERTASE FROM LAMBDOID PROPHAGE"/>
    <property type="match status" value="1"/>
</dbReference>
<keyword evidence="2" id="KW-0238">DNA-binding</keyword>
<dbReference type="InterPro" id="IPR006119">
    <property type="entry name" value="Resolv_N"/>
</dbReference>
<feature type="domain" description="Resolvase/invertase-type recombinase catalytic" evidence="6">
    <location>
        <begin position="2"/>
        <end position="137"/>
    </location>
</feature>
<evidence type="ECO:0000256" key="2">
    <source>
        <dbReference type="ARBA" id="ARBA00023125"/>
    </source>
</evidence>
<dbReference type="Gene3D" id="3.40.50.1390">
    <property type="entry name" value="Resolvase, N-terminal catalytic domain"/>
    <property type="match status" value="1"/>
</dbReference>
<gene>
    <name evidence="7" type="ORF">BKA03_003035</name>
</gene>
<comment type="caution">
    <text evidence="7">The sequence shown here is derived from an EMBL/GenBank/DDBJ whole genome shotgun (WGS) entry which is preliminary data.</text>
</comment>
<proteinExistence type="predicted"/>
<evidence type="ECO:0000256" key="3">
    <source>
        <dbReference type="ARBA" id="ARBA00023172"/>
    </source>
</evidence>
<dbReference type="GO" id="GO:0003677">
    <property type="term" value="F:DNA binding"/>
    <property type="evidence" value="ECO:0007669"/>
    <property type="project" value="UniProtKB-KW"/>
</dbReference>
<dbReference type="RefSeq" id="WP_062076215.1">
    <property type="nucleotide sequence ID" value="NZ_BBRC01000020.1"/>
</dbReference>
<dbReference type="SUPFAM" id="SSF53041">
    <property type="entry name" value="Resolvase-like"/>
    <property type="match status" value="1"/>
</dbReference>
<dbReference type="GO" id="GO:0015074">
    <property type="term" value="P:DNA integration"/>
    <property type="evidence" value="ECO:0007669"/>
    <property type="project" value="UniProtKB-KW"/>
</dbReference>
<keyword evidence="1" id="KW-0229">DNA integration</keyword>
<sequence length="192" mass="21177">MALIGYARVSTSDQELQPQLDALAAAGVDRVFAEHVSSTSTHRPQLAAALDYMQNRVGDVLVVVAIDRLSRSLIEFATLMERFDKEGLAFRSLTQPFDTSTPEGRMVTHLFAMFAQMERETISRRTRAGLESARAQGRVGGRPFVVTPDLLESVLHLKTLKKTHAEIAKALRISERSVSRAVAELRRAGSLS</sequence>
<accession>A0A7Y9ZD08</accession>
<evidence type="ECO:0000313" key="7">
    <source>
        <dbReference type="EMBL" id="NYI42861.1"/>
    </source>
</evidence>
<dbReference type="PROSITE" id="PS00397">
    <property type="entry name" value="RECOMBINASES_1"/>
    <property type="match status" value="1"/>
</dbReference>
<keyword evidence="8" id="KW-1185">Reference proteome</keyword>
<keyword evidence="3" id="KW-0233">DNA recombination</keyword>
<dbReference type="PROSITE" id="PS51736">
    <property type="entry name" value="RECOMBINASES_3"/>
    <property type="match status" value="1"/>
</dbReference>
<dbReference type="PROSITE" id="PS00398">
    <property type="entry name" value="RECOMBINASES_2"/>
    <property type="match status" value="1"/>
</dbReference>
<feature type="active site" description="O-(5'-phospho-DNA)-serine intermediate" evidence="4 5">
    <location>
        <position position="10"/>
    </location>
</feature>
<dbReference type="SMART" id="SM00857">
    <property type="entry name" value="Resolvase"/>
    <property type="match status" value="1"/>
</dbReference>
<dbReference type="InterPro" id="IPR006118">
    <property type="entry name" value="Recombinase_CS"/>
</dbReference>
<evidence type="ECO:0000313" key="8">
    <source>
        <dbReference type="Proteomes" id="UP000547973"/>
    </source>
</evidence>
<evidence type="ECO:0000259" key="6">
    <source>
        <dbReference type="PROSITE" id="PS51736"/>
    </source>
</evidence>
<dbReference type="EMBL" id="JACBZO010000002">
    <property type="protein sequence ID" value="NYI42861.1"/>
    <property type="molecule type" value="Genomic_DNA"/>
</dbReference>
<dbReference type="PANTHER" id="PTHR30461:SF2">
    <property type="entry name" value="SERINE RECOMBINASE PINE-RELATED"/>
    <property type="match status" value="1"/>
</dbReference>
<dbReference type="GO" id="GO:0000150">
    <property type="term" value="F:DNA strand exchange activity"/>
    <property type="evidence" value="ECO:0007669"/>
    <property type="project" value="InterPro"/>
</dbReference>
<dbReference type="AlphaFoldDB" id="A0A7Y9ZD08"/>
<dbReference type="OrthoDB" id="128993at2"/>
<evidence type="ECO:0000256" key="4">
    <source>
        <dbReference type="PIRSR" id="PIRSR606118-50"/>
    </source>
</evidence>